<gene>
    <name evidence="2" type="ORF">G5B96_08760</name>
</gene>
<name>A0A7S9SC44_9BACT</name>
<dbReference type="PANTHER" id="PTHR11138">
    <property type="entry name" value="METHIONYL-TRNA FORMYLTRANSFERASE"/>
    <property type="match status" value="1"/>
</dbReference>
<dbReference type="SUPFAM" id="SSF53328">
    <property type="entry name" value="Formyltransferase"/>
    <property type="match status" value="1"/>
</dbReference>
<evidence type="ECO:0000259" key="1">
    <source>
        <dbReference type="Pfam" id="PF00551"/>
    </source>
</evidence>
<dbReference type="PANTHER" id="PTHR11138:SF5">
    <property type="entry name" value="METHIONYL-TRNA FORMYLTRANSFERASE, MITOCHONDRIAL"/>
    <property type="match status" value="1"/>
</dbReference>
<evidence type="ECO:0000313" key="2">
    <source>
        <dbReference type="EMBL" id="QPI07400.1"/>
    </source>
</evidence>
<dbReference type="InterPro" id="IPR036477">
    <property type="entry name" value="Formyl_transf_N_sf"/>
</dbReference>
<dbReference type="EMBL" id="CP049232">
    <property type="protein sequence ID" value="QPI07400.1"/>
    <property type="molecule type" value="Genomic_DNA"/>
</dbReference>
<dbReference type="GO" id="GO:0004479">
    <property type="term" value="F:methionyl-tRNA formyltransferase activity"/>
    <property type="evidence" value="ECO:0007669"/>
    <property type="project" value="TreeGrafter"/>
</dbReference>
<dbReference type="Proteomes" id="UP000594535">
    <property type="component" value="Chromosome"/>
</dbReference>
<dbReference type="GO" id="GO:0005829">
    <property type="term" value="C:cytosol"/>
    <property type="evidence" value="ECO:0007669"/>
    <property type="project" value="TreeGrafter"/>
</dbReference>
<accession>A0A7S9SC44</accession>
<dbReference type="AlphaFoldDB" id="A0A7S9SC44"/>
<proteinExistence type="predicted"/>
<reference evidence="2 3" key="1">
    <citation type="journal article" date="2020" name="Microb. Genom.">
        <title>Analysis of complete Campylobacter concisus genomes identifies genomospecies features, secretion systems and novel plasmids and their association with severe ulcerative colitis.</title>
        <authorList>
            <person name="Liu F."/>
            <person name="Chen S."/>
            <person name="Luu L.D.W."/>
            <person name="Lee S.A."/>
            <person name="Tay A.C.Y."/>
            <person name="Wu R."/>
            <person name="Riordan S.M."/>
            <person name="Lan R."/>
            <person name="Liu L."/>
            <person name="Zhang L."/>
        </authorList>
    </citation>
    <scope>NUCLEOTIDE SEQUENCE [LARGE SCALE GENOMIC DNA]</scope>
    <source>
        <strain evidence="2 3">H9O-S2</strain>
    </source>
</reference>
<organism evidence="2 3">
    <name type="scientific">Campylobacter concisus</name>
    <dbReference type="NCBI Taxonomy" id="199"/>
    <lineage>
        <taxon>Bacteria</taxon>
        <taxon>Pseudomonadati</taxon>
        <taxon>Campylobacterota</taxon>
        <taxon>Epsilonproteobacteria</taxon>
        <taxon>Campylobacterales</taxon>
        <taxon>Campylobacteraceae</taxon>
        <taxon>Campylobacter</taxon>
    </lineage>
</organism>
<dbReference type="Gene3D" id="3.40.50.170">
    <property type="entry name" value="Formyl transferase, N-terminal domain"/>
    <property type="match status" value="1"/>
</dbReference>
<sequence length="69" mass="7981">MSYDYRYILPYEVLRHFSGRAVSLHISLLPYNRGADPNFWSFVDNTPKGVSIHYMDTGLDTGKVITQKK</sequence>
<evidence type="ECO:0000313" key="3">
    <source>
        <dbReference type="Proteomes" id="UP000594535"/>
    </source>
</evidence>
<feature type="domain" description="Formyl transferase N-terminal" evidence="1">
    <location>
        <begin position="5"/>
        <end position="69"/>
    </location>
</feature>
<dbReference type="Pfam" id="PF00551">
    <property type="entry name" value="Formyl_trans_N"/>
    <property type="match status" value="1"/>
</dbReference>
<protein>
    <recommendedName>
        <fullName evidence="1">Formyl transferase N-terminal domain-containing protein</fullName>
    </recommendedName>
</protein>
<dbReference type="InterPro" id="IPR002376">
    <property type="entry name" value="Formyl_transf_N"/>
</dbReference>